<dbReference type="PANTHER" id="PTHR21206:SF0">
    <property type="entry name" value="DNA REPLICATION COMPLEX GINS PROTEIN SLD5"/>
    <property type="match status" value="1"/>
</dbReference>
<dbReference type="WBParaSite" id="SMUV_0000260701-mRNA-1">
    <property type="protein sequence ID" value="SMUV_0000260701-mRNA-1"/>
    <property type="gene ID" value="SMUV_0000260701"/>
</dbReference>
<dbReference type="GO" id="GO:0006261">
    <property type="term" value="P:DNA-templated DNA replication"/>
    <property type="evidence" value="ECO:0007669"/>
    <property type="project" value="InterPro"/>
</dbReference>
<dbReference type="InterPro" id="IPR038749">
    <property type="entry name" value="Sld5_GINS_A"/>
</dbReference>
<comment type="subcellular location">
    <subcellularLocation>
        <location evidence="1 6">Nucleus</location>
    </subcellularLocation>
</comment>
<keyword evidence="9" id="KW-1185">Reference proteome</keyword>
<evidence type="ECO:0000313" key="10">
    <source>
        <dbReference type="WBParaSite" id="SMUV_0000260701-mRNA-1"/>
    </source>
</evidence>
<proteinExistence type="inferred from homology"/>
<dbReference type="Gene3D" id="3.40.5.60">
    <property type="match status" value="1"/>
</dbReference>
<sequence>MEFDDTDNNGIGGSSIDDAIDIIDNITEDDDDDDDDEAITPAEVLAQMTVAWQNELSAPVLLPHKYDLVDCILDQISGMEENIRNDRRKDSLKNAIHKMELYRIGFITNDYIRERLKKIEKNPKRWINEDDIRKAEEREELLDPREKNFAKRFFNSTAALMGSCFLDELPPGLRKIPIPDEDDIPTCVFIEVKEDGVGQVGVPDMSDPTAEILINLEQNSIHLIPYKSVASLVEANSVLLL</sequence>
<dbReference type="AlphaFoldDB" id="A0A0N5AEF4"/>
<evidence type="ECO:0000256" key="5">
    <source>
        <dbReference type="ARBA" id="ARBA00023242"/>
    </source>
</evidence>
<feature type="domain" description="GINS subunit" evidence="7">
    <location>
        <begin position="91"/>
        <end position="163"/>
    </location>
</feature>
<dbReference type="InterPro" id="IPR008591">
    <property type="entry name" value="GINS_Sld5"/>
</dbReference>
<reference evidence="10" key="1">
    <citation type="submission" date="2017-02" db="UniProtKB">
        <authorList>
            <consortium name="WormBaseParasite"/>
        </authorList>
    </citation>
    <scope>IDENTIFICATION</scope>
</reference>
<protein>
    <recommendedName>
        <fullName evidence="3 6">DNA replication complex GINS protein SLD5</fullName>
    </recommendedName>
</protein>
<dbReference type="SUPFAM" id="SSF160059">
    <property type="entry name" value="PriA/YqbF domain"/>
    <property type="match status" value="1"/>
</dbReference>
<dbReference type="Gene3D" id="1.20.58.1030">
    <property type="match status" value="1"/>
</dbReference>
<comment type="function">
    <text evidence="6">The GINS complex plays an essential role in the initiation of DNA replication.</text>
</comment>
<feature type="domain" description="DNA replication complex GINS protein SLD5 C-terminal" evidence="8">
    <location>
        <begin position="183"/>
        <end position="240"/>
    </location>
</feature>
<dbReference type="GO" id="GO:0000727">
    <property type="term" value="P:double-strand break repair via break-induced replication"/>
    <property type="evidence" value="ECO:0007669"/>
    <property type="project" value="TreeGrafter"/>
</dbReference>
<dbReference type="PIRSF" id="PIRSF007764">
    <property type="entry name" value="Sld5"/>
    <property type="match status" value="1"/>
</dbReference>
<dbReference type="InterPro" id="IPR031633">
    <property type="entry name" value="SLD5_C"/>
</dbReference>
<dbReference type="GO" id="GO:0000811">
    <property type="term" value="C:GINS complex"/>
    <property type="evidence" value="ECO:0007669"/>
    <property type="project" value="UniProtKB-UniRule"/>
</dbReference>
<dbReference type="CDD" id="cd21692">
    <property type="entry name" value="GINS_B_Sld5"/>
    <property type="match status" value="1"/>
</dbReference>
<name>A0A0N5AEF4_9BILA</name>
<dbReference type="InterPro" id="IPR036224">
    <property type="entry name" value="GINS_bundle-like_dom_sf"/>
</dbReference>
<dbReference type="STRING" id="451379.A0A0N5AEF4"/>
<evidence type="ECO:0000313" key="9">
    <source>
        <dbReference type="Proteomes" id="UP000046393"/>
    </source>
</evidence>
<keyword evidence="4 6" id="KW-0235">DNA replication</keyword>
<dbReference type="CDD" id="cd11711">
    <property type="entry name" value="GINS_A_Sld5"/>
    <property type="match status" value="1"/>
</dbReference>
<dbReference type="Pfam" id="PF05916">
    <property type="entry name" value="Sld5"/>
    <property type="match status" value="1"/>
</dbReference>
<dbReference type="Pfam" id="PF16922">
    <property type="entry name" value="SLD5_C"/>
    <property type="match status" value="1"/>
</dbReference>
<dbReference type="PANTHER" id="PTHR21206">
    <property type="entry name" value="SLD5 PROTEIN"/>
    <property type="match status" value="1"/>
</dbReference>
<dbReference type="SUPFAM" id="SSF158573">
    <property type="entry name" value="GINS helical bundle-like"/>
    <property type="match status" value="1"/>
</dbReference>
<keyword evidence="5 6" id="KW-0539">Nucleus</keyword>
<evidence type="ECO:0000256" key="2">
    <source>
        <dbReference type="ARBA" id="ARBA00008187"/>
    </source>
</evidence>
<comment type="similarity">
    <text evidence="2 6">Belongs to the GINS4/SLD5 family.</text>
</comment>
<evidence type="ECO:0000256" key="4">
    <source>
        <dbReference type="ARBA" id="ARBA00022705"/>
    </source>
</evidence>
<evidence type="ECO:0000256" key="6">
    <source>
        <dbReference type="PIRNR" id="PIRNR007764"/>
    </source>
</evidence>
<evidence type="ECO:0000259" key="8">
    <source>
        <dbReference type="Pfam" id="PF16922"/>
    </source>
</evidence>
<dbReference type="InterPro" id="IPR021151">
    <property type="entry name" value="GINS_A"/>
</dbReference>
<accession>A0A0N5AEF4</accession>
<evidence type="ECO:0000259" key="7">
    <source>
        <dbReference type="Pfam" id="PF05916"/>
    </source>
</evidence>
<evidence type="ECO:0000256" key="3">
    <source>
        <dbReference type="ARBA" id="ARBA00014804"/>
    </source>
</evidence>
<organism evidence="9 10">
    <name type="scientific">Syphacia muris</name>
    <dbReference type="NCBI Taxonomy" id="451379"/>
    <lineage>
        <taxon>Eukaryota</taxon>
        <taxon>Metazoa</taxon>
        <taxon>Ecdysozoa</taxon>
        <taxon>Nematoda</taxon>
        <taxon>Chromadorea</taxon>
        <taxon>Rhabditida</taxon>
        <taxon>Spirurina</taxon>
        <taxon>Oxyuridomorpha</taxon>
        <taxon>Oxyuroidea</taxon>
        <taxon>Oxyuridae</taxon>
        <taxon>Syphacia</taxon>
    </lineage>
</organism>
<evidence type="ECO:0000256" key="1">
    <source>
        <dbReference type="ARBA" id="ARBA00004123"/>
    </source>
</evidence>
<dbReference type="Proteomes" id="UP000046393">
    <property type="component" value="Unplaced"/>
</dbReference>